<protein>
    <submittedName>
        <fullName evidence="3">Inner membrane protein</fullName>
    </submittedName>
</protein>
<gene>
    <name evidence="3" type="ORF">EC844_104159</name>
</gene>
<feature type="transmembrane region" description="Helical" evidence="2">
    <location>
        <begin position="405"/>
        <end position="423"/>
    </location>
</feature>
<keyword evidence="2" id="KW-1133">Transmembrane helix</keyword>
<keyword evidence="2" id="KW-0472">Membrane</keyword>
<keyword evidence="2" id="KW-0812">Transmembrane</keyword>
<proteinExistence type="predicted"/>
<comment type="caution">
    <text evidence="3">The sequence shown here is derived from an EMBL/GenBank/DDBJ whole genome shotgun (WGS) entry which is preliminary data.</text>
</comment>
<dbReference type="Proteomes" id="UP000294963">
    <property type="component" value="Unassembled WGS sequence"/>
</dbReference>
<dbReference type="GO" id="GO:0005886">
    <property type="term" value="C:plasma membrane"/>
    <property type="evidence" value="ECO:0007669"/>
    <property type="project" value="TreeGrafter"/>
</dbReference>
<keyword evidence="4" id="KW-1185">Reference proteome</keyword>
<feature type="transmembrane region" description="Helical" evidence="2">
    <location>
        <begin position="429"/>
        <end position="448"/>
    </location>
</feature>
<dbReference type="PANTHER" id="PTHR30092">
    <property type="entry name" value="INNER MEMBRANE PROTEIN CRED"/>
    <property type="match status" value="1"/>
</dbReference>
<evidence type="ECO:0000313" key="3">
    <source>
        <dbReference type="EMBL" id="TCM68783.1"/>
    </source>
</evidence>
<dbReference type="EMBL" id="SLVJ01000004">
    <property type="protein sequence ID" value="TCM68783.1"/>
    <property type="molecule type" value="Genomic_DNA"/>
</dbReference>
<reference evidence="3 4" key="1">
    <citation type="submission" date="2019-03" db="EMBL/GenBank/DDBJ databases">
        <title>Genomic analyses of the natural microbiome of Caenorhabditis elegans.</title>
        <authorList>
            <person name="Samuel B."/>
        </authorList>
    </citation>
    <scope>NUCLEOTIDE SEQUENCE [LARGE SCALE GENOMIC DNA]</scope>
    <source>
        <strain evidence="3 4">JUb89</strain>
    </source>
</reference>
<accession>A0A4R1Y8J9</accession>
<dbReference type="InterPro" id="IPR010364">
    <property type="entry name" value="Uncharacterised_IM_CreD"/>
</dbReference>
<sequence>MRAQNLGLKLLAILFIVAVAFFGLMFISGLVSERQGYHQDFINDISRSQISAQTVVTPFIRVPYPVKSTCIDDNKKEYACDKTQWAFFPAQHSQWAAKFNITDDNYKRGIYRAISYSAHLTGQGQFAAQTDSSQAYQWNQAEIVLPIQDPRGLNAKPSLVIAGQSYPFEFSPQDSQRNGLNFMRISGQQRPEILAAITKGFAFQLQLESNGLSKFNLIPTSQSVSYQADGNWSEVKYDGQNLPFEKLSQSDEFSAKWKNIALGQQNLNRLVECSSNDCLRALVSGPVANAAYESEAAFDGEKIGLSTEFLQAADVYTQTDRAIKYGIAIIFISFACFFLFEVLKGLPIHPIQYALVAMAQGIFFVLLLSISEYYAFALAYVVAAIACISLITWYLYFVMQGIKPAAIFGVILSLLYAMIYLLLQSSSKTFLIGAVISFLLLAAVMFVTRHVNWYQLQQKTINANKPTTMHGVPSAFTQVNTASSQSDQTDENDQPNPTDQTK</sequence>
<organism evidence="3 4">
    <name type="scientific">Acinetobacter calcoaceticus</name>
    <dbReference type="NCBI Taxonomy" id="471"/>
    <lineage>
        <taxon>Bacteria</taxon>
        <taxon>Pseudomonadati</taxon>
        <taxon>Pseudomonadota</taxon>
        <taxon>Gammaproteobacteria</taxon>
        <taxon>Moraxellales</taxon>
        <taxon>Moraxellaceae</taxon>
        <taxon>Acinetobacter</taxon>
        <taxon>Acinetobacter calcoaceticus/baumannii complex</taxon>
    </lineage>
</organism>
<feature type="transmembrane region" description="Helical" evidence="2">
    <location>
        <begin position="12"/>
        <end position="31"/>
    </location>
</feature>
<feature type="transmembrane region" description="Helical" evidence="2">
    <location>
        <begin position="322"/>
        <end position="340"/>
    </location>
</feature>
<evidence type="ECO:0000313" key="4">
    <source>
        <dbReference type="Proteomes" id="UP000294963"/>
    </source>
</evidence>
<name>A0A4R1Y8J9_ACICA</name>
<feature type="transmembrane region" description="Helical" evidence="2">
    <location>
        <begin position="377"/>
        <end position="398"/>
    </location>
</feature>
<dbReference type="Pfam" id="PF06123">
    <property type="entry name" value="CreD"/>
    <property type="match status" value="1"/>
</dbReference>
<feature type="transmembrane region" description="Helical" evidence="2">
    <location>
        <begin position="352"/>
        <end position="371"/>
    </location>
</feature>
<dbReference type="NCBIfam" id="NF008712">
    <property type="entry name" value="PRK11715.1-1"/>
    <property type="match status" value="1"/>
</dbReference>
<feature type="region of interest" description="Disordered" evidence="1">
    <location>
        <begin position="480"/>
        <end position="502"/>
    </location>
</feature>
<dbReference type="PIRSF" id="PIRSF004548">
    <property type="entry name" value="CreD"/>
    <property type="match status" value="1"/>
</dbReference>
<dbReference type="AlphaFoldDB" id="A0A4R1Y8J9"/>
<dbReference type="OrthoDB" id="9791851at2"/>
<evidence type="ECO:0000256" key="1">
    <source>
        <dbReference type="SAM" id="MobiDB-lite"/>
    </source>
</evidence>
<evidence type="ECO:0000256" key="2">
    <source>
        <dbReference type="SAM" id="Phobius"/>
    </source>
</evidence>
<dbReference type="PANTHER" id="PTHR30092:SF0">
    <property type="entry name" value="INNER MEMBRANE PROTEIN CRED"/>
    <property type="match status" value="1"/>
</dbReference>